<sequence>MKNNWDILSIILGCVAALLIVLWRHSKSKYKLPPGPWGLPVVGYIPFMGKYPFKTFIKLSEKYGKVFSLNLGGHYTVILNDFESVKDAFSNNAILDRPPHLFDFHPDGLGFTGYNGKKWLEQRRHTMRTLKDVGLGKIPWESCVEAEVEDFIQFLEEQGGKPLDVFDPLSASVSNNMTSIILGKRLLKGDPRRRTVDDGVQAVINTFVSVSLVFLFPRLSRFFAKFGLTKKSEDYQKMVRFNRFIRNEMESRKKIPQIELNEDIFIDGYLLEKEKLKEKGVENWYNENNLVGTSQALIVGGSDTSRTLLCWLFLAMVTYPDIQKKIQKEIDVVLGKDGKLKWAERAKLPLTYAATLEVHRWRTIAPLGAVHQAAQDTNIGDYDIPKGTHVISNIYALHNDPKYWKDPDVFRPERFLHEDGSLKMQRLDSYAPFSLGKHSYCCCFFSEK</sequence>
<keyword evidence="11" id="KW-0408">Iron</keyword>
<keyword evidence="7" id="KW-0479">Metal-binding</keyword>
<evidence type="ECO:0000256" key="3">
    <source>
        <dbReference type="ARBA" id="ARBA00004174"/>
    </source>
</evidence>
<dbReference type="Gene3D" id="1.10.630.10">
    <property type="entry name" value="Cytochrome P450"/>
    <property type="match status" value="1"/>
</dbReference>
<evidence type="ECO:0000256" key="9">
    <source>
        <dbReference type="ARBA" id="ARBA00022848"/>
    </source>
</evidence>
<dbReference type="AlphaFoldDB" id="A0A8T0EXQ6"/>
<dbReference type="PRINTS" id="PR00463">
    <property type="entry name" value="EP450I"/>
</dbReference>
<evidence type="ECO:0000256" key="10">
    <source>
        <dbReference type="ARBA" id="ARBA00023002"/>
    </source>
</evidence>
<evidence type="ECO:0000256" key="7">
    <source>
        <dbReference type="ARBA" id="ARBA00022723"/>
    </source>
</evidence>
<reference evidence="15" key="2">
    <citation type="submission" date="2020-06" db="EMBL/GenBank/DDBJ databases">
        <authorList>
            <person name="Sheffer M."/>
        </authorList>
    </citation>
    <scope>NUCLEOTIDE SEQUENCE</scope>
</reference>
<keyword evidence="14" id="KW-0812">Transmembrane</keyword>
<dbReference type="InterPro" id="IPR050182">
    <property type="entry name" value="Cytochrome_P450_fam2"/>
</dbReference>
<keyword evidence="12" id="KW-0503">Monooxygenase</keyword>
<dbReference type="GO" id="GO:0005506">
    <property type="term" value="F:iron ion binding"/>
    <property type="evidence" value="ECO:0007669"/>
    <property type="project" value="InterPro"/>
</dbReference>
<gene>
    <name evidence="15" type="ORF">HNY73_013349</name>
</gene>
<dbReference type="GO" id="GO:0006082">
    <property type="term" value="P:organic acid metabolic process"/>
    <property type="evidence" value="ECO:0007669"/>
    <property type="project" value="TreeGrafter"/>
</dbReference>
<keyword evidence="6" id="KW-0349">Heme</keyword>
<evidence type="ECO:0000256" key="2">
    <source>
        <dbReference type="ARBA" id="ARBA00003690"/>
    </source>
</evidence>
<accession>A0A8T0EXQ6</accession>
<dbReference type="GO" id="GO:0006805">
    <property type="term" value="P:xenobiotic metabolic process"/>
    <property type="evidence" value="ECO:0007669"/>
    <property type="project" value="TreeGrafter"/>
</dbReference>
<keyword evidence="8" id="KW-0256">Endoplasmic reticulum</keyword>
<comment type="subcellular location">
    <subcellularLocation>
        <location evidence="4">Endoplasmic reticulum membrane</location>
        <topology evidence="4">Peripheral membrane protein</topology>
    </subcellularLocation>
    <subcellularLocation>
        <location evidence="3">Microsome membrane</location>
        <topology evidence="3">Peripheral membrane protein</topology>
    </subcellularLocation>
</comment>
<comment type="similarity">
    <text evidence="5">Belongs to the cytochrome P450 family.</text>
</comment>
<keyword evidence="16" id="KW-1185">Reference proteome</keyword>
<organism evidence="15 16">
    <name type="scientific">Argiope bruennichi</name>
    <name type="common">Wasp spider</name>
    <name type="synonym">Aranea bruennichi</name>
    <dbReference type="NCBI Taxonomy" id="94029"/>
    <lineage>
        <taxon>Eukaryota</taxon>
        <taxon>Metazoa</taxon>
        <taxon>Ecdysozoa</taxon>
        <taxon>Arthropoda</taxon>
        <taxon>Chelicerata</taxon>
        <taxon>Arachnida</taxon>
        <taxon>Araneae</taxon>
        <taxon>Araneomorphae</taxon>
        <taxon>Entelegynae</taxon>
        <taxon>Araneoidea</taxon>
        <taxon>Araneidae</taxon>
        <taxon>Argiope</taxon>
    </lineage>
</organism>
<dbReference type="GO" id="GO:0020037">
    <property type="term" value="F:heme binding"/>
    <property type="evidence" value="ECO:0007669"/>
    <property type="project" value="InterPro"/>
</dbReference>
<dbReference type="Pfam" id="PF00067">
    <property type="entry name" value="p450"/>
    <property type="match status" value="1"/>
</dbReference>
<dbReference type="SUPFAM" id="SSF48264">
    <property type="entry name" value="Cytochrome P450"/>
    <property type="match status" value="1"/>
</dbReference>
<comment type="caution">
    <text evidence="15">The sequence shown here is derived from an EMBL/GenBank/DDBJ whole genome shotgun (WGS) entry which is preliminary data.</text>
</comment>
<dbReference type="GO" id="GO:0016712">
    <property type="term" value="F:oxidoreductase activity, acting on paired donors, with incorporation or reduction of molecular oxygen, reduced flavin or flavoprotein as one donor, and incorporation of one atom of oxygen"/>
    <property type="evidence" value="ECO:0007669"/>
    <property type="project" value="TreeGrafter"/>
</dbReference>
<evidence type="ECO:0000313" key="16">
    <source>
        <dbReference type="Proteomes" id="UP000807504"/>
    </source>
</evidence>
<comment type="cofactor">
    <cofactor evidence="1">
        <name>heme</name>
        <dbReference type="ChEBI" id="CHEBI:30413"/>
    </cofactor>
</comment>
<dbReference type="PANTHER" id="PTHR24300:SF403">
    <property type="entry name" value="CYTOCHROME P450 306A1"/>
    <property type="match status" value="1"/>
</dbReference>
<comment type="function">
    <text evidence="2">May be involved in the metabolism of insect hormones and in the breakdown of synthetic insecticides.</text>
</comment>
<dbReference type="PANTHER" id="PTHR24300">
    <property type="entry name" value="CYTOCHROME P450 508A4-RELATED"/>
    <property type="match status" value="1"/>
</dbReference>
<dbReference type="GO" id="GO:0005789">
    <property type="term" value="C:endoplasmic reticulum membrane"/>
    <property type="evidence" value="ECO:0007669"/>
    <property type="project" value="UniProtKB-SubCell"/>
</dbReference>
<evidence type="ECO:0000256" key="4">
    <source>
        <dbReference type="ARBA" id="ARBA00004406"/>
    </source>
</evidence>
<evidence type="ECO:0000256" key="8">
    <source>
        <dbReference type="ARBA" id="ARBA00022824"/>
    </source>
</evidence>
<evidence type="ECO:0000256" key="13">
    <source>
        <dbReference type="ARBA" id="ARBA00023136"/>
    </source>
</evidence>
<evidence type="ECO:0000313" key="15">
    <source>
        <dbReference type="EMBL" id="KAF8783145.1"/>
    </source>
</evidence>
<dbReference type="InterPro" id="IPR036396">
    <property type="entry name" value="Cyt_P450_sf"/>
</dbReference>
<dbReference type="Proteomes" id="UP000807504">
    <property type="component" value="Unassembled WGS sequence"/>
</dbReference>
<reference evidence="15" key="1">
    <citation type="journal article" date="2020" name="bioRxiv">
        <title>Chromosome-level reference genome of the European wasp spider Argiope bruennichi: a resource for studies on range expansion and evolutionary adaptation.</title>
        <authorList>
            <person name="Sheffer M.M."/>
            <person name="Hoppe A."/>
            <person name="Krehenwinkel H."/>
            <person name="Uhl G."/>
            <person name="Kuss A.W."/>
            <person name="Jensen L."/>
            <person name="Jensen C."/>
            <person name="Gillespie R.G."/>
            <person name="Hoff K.J."/>
            <person name="Prost S."/>
        </authorList>
    </citation>
    <scope>NUCLEOTIDE SEQUENCE</scope>
</reference>
<dbReference type="GO" id="GO:0008395">
    <property type="term" value="F:steroid hydroxylase activity"/>
    <property type="evidence" value="ECO:0007669"/>
    <property type="project" value="TreeGrafter"/>
</dbReference>
<evidence type="ECO:0000256" key="1">
    <source>
        <dbReference type="ARBA" id="ARBA00001971"/>
    </source>
</evidence>
<name>A0A8T0EXQ6_ARGBR</name>
<protein>
    <submittedName>
        <fullName evidence="15">Cytochrome P450 2J6 like protein</fullName>
    </submittedName>
</protein>
<evidence type="ECO:0000256" key="6">
    <source>
        <dbReference type="ARBA" id="ARBA00022617"/>
    </source>
</evidence>
<proteinExistence type="inferred from homology"/>
<keyword evidence="14" id="KW-1133">Transmembrane helix</keyword>
<evidence type="ECO:0000256" key="5">
    <source>
        <dbReference type="ARBA" id="ARBA00010617"/>
    </source>
</evidence>
<keyword evidence="13 14" id="KW-0472">Membrane</keyword>
<dbReference type="InterPro" id="IPR002401">
    <property type="entry name" value="Cyt_P450_E_grp-I"/>
</dbReference>
<keyword evidence="9" id="KW-0492">Microsome</keyword>
<feature type="transmembrane region" description="Helical" evidence="14">
    <location>
        <begin position="6"/>
        <end position="23"/>
    </location>
</feature>
<dbReference type="EMBL" id="JABXBU010001863">
    <property type="protein sequence ID" value="KAF8783145.1"/>
    <property type="molecule type" value="Genomic_DNA"/>
</dbReference>
<evidence type="ECO:0000256" key="12">
    <source>
        <dbReference type="ARBA" id="ARBA00023033"/>
    </source>
</evidence>
<evidence type="ECO:0000256" key="11">
    <source>
        <dbReference type="ARBA" id="ARBA00023004"/>
    </source>
</evidence>
<dbReference type="InterPro" id="IPR001128">
    <property type="entry name" value="Cyt_P450"/>
</dbReference>
<dbReference type="FunFam" id="1.10.630.10:FF:000238">
    <property type="entry name" value="Cytochrome P450 2A6"/>
    <property type="match status" value="1"/>
</dbReference>
<keyword evidence="10" id="KW-0560">Oxidoreductase</keyword>
<evidence type="ECO:0000256" key="14">
    <source>
        <dbReference type="SAM" id="Phobius"/>
    </source>
</evidence>